<feature type="transmembrane region" description="Helical" evidence="6">
    <location>
        <begin position="283"/>
        <end position="306"/>
    </location>
</feature>
<name>A0AAV3UQL5_9EURY</name>
<dbReference type="GO" id="GO:0005886">
    <property type="term" value="C:plasma membrane"/>
    <property type="evidence" value="ECO:0007669"/>
    <property type="project" value="TreeGrafter"/>
</dbReference>
<dbReference type="InterPro" id="IPR004680">
    <property type="entry name" value="Cit_transptr-like_dom"/>
</dbReference>
<comment type="caution">
    <text evidence="8">The sequence shown here is derived from an EMBL/GenBank/DDBJ whole genome shotgun (WGS) entry which is preliminary data.</text>
</comment>
<feature type="transmembrane region" description="Helical" evidence="6">
    <location>
        <begin position="99"/>
        <end position="117"/>
    </location>
</feature>
<dbReference type="GO" id="GO:0022857">
    <property type="term" value="F:transmembrane transporter activity"/>
    <property type="evidence" value="ECO:0007669"/>
    <property type="project" value="TreeGrafter"/>
</dbReference>
<feature type="transmembrane region" description="Helical" evidence="6">
    <location>
        <begin position="407"/>
        <end position="424"/>
    </location>
</feature>
<evidence type="ECO:0000256" key="2">
    <source>
        <dbReference type="ARBA" id="ARBA00022448"/>
    </source>
</evidence>
<protein>
    <recommendedName>
        <fullName evidence="7">Citrate transporter-like domain-containing protein</fullName>
    </recommendedName>
</protein>
<keyword evidence="5 6" id="KW-0472">Membrane</keyword>
<comment type="subcellular location">
    <subcellularLocation>
        <location evidence="1">Membrane</location>
        <topology evidence="1">Multi-pass membrane protein</topology>
    </subcellularLocation>
</comment>
<keyword evidence="2" id="KW-0813">Transport</keyword>
<feature type="transmembrane region" description="Helical" evidence="6">
    <location>
        <begin position="231"/>
        <end position="254"/>
    </location>
</feature>
<dbReference type="PANTHER" id="PTHR10283:SF82">
    <property type="entry name" value="SOLUTE CARRIER FAMILY 13 MEMBER 2"/>
    <property type="match status" value="1"/>
</dbReference>
<evidence type="ECO:0000256" key="1">
    <source>
        <dbReference type="ARBA" id="ARBA00004141"/>
    </source>
</evidence>
<evidence type="ECO:0000256" key="5">
    <source>
        <dbReference type="ARBA" id="ARBA00023136"/>
    </source>
</evidence>
<organism evidence="8 9">
    <name type="scientific">Haladaptatus pallidirubidus</name>
    <dbReference type="NCBI Taxonomy" id="1008152"/>
    <lineage>
        <taxon>Archaea</taxon>
        <taxon>Methanobacteriati</taxon>
        <taxon>Methanobacteriota</taxon>
        <taxon>Stenosarchaea group</taxon>
        <taxon>Halobacteria</taxon>
        <taxon>Halobacteriales</taxon>
        <taxon>Haladaptataceae</taxon>
        <taxon>Haladaptatus</taxon>
    </lineage>
</organism>
<feature type="transmembrane region" description="Helical" evidence="6">
    <location>
        <begin position="382"/>
        <end position="400"/>
    </location>
</feature>
<dbReference type="RefSeq" id="WP_227778677.1">
    <property type="nucleotide sequence ID" value="NZ_BAABKX010000030.1"/>
</dbReference>
<gene>
    <name evidence="8" type="ORF">GCM10025751_52660</name>
</gene>
<evidence type="ECO:0000256" key="4">
    <source>
        <dbReference type="ARBA" id="ARBA00022989"/>
    </source>
</evidence>
<evidence type="ECO:0000313" key="9">
    <source>
        <dbReference type="Proteomes" id="UP001501729"/>
    </source>
</evidence>
<keyword evidence="3 6" id="KW-0812">Transmembrane</keyword>
<keyword evidence="4 6" id="KW-1133">Transmembrane helix</keyword>
<dbReference type="EMBL" id="BAABKX010000030">
    <property type="protein sequence ID" value="GAA5063855.1"/>
    <property type="molecule type" value="Genomic_DNA"/>
</dbReference>
<feature type="domain" description="Citrate transporter-like" evidence="7">
    <location>
        <begin position="60"/>
        <end position="436"/>
    </location>
</feature>
<evidence type="ECO:0000256" key="6">
    <source>
        <dbReference type="SAM" id="Phobius"/>
    </source>
</evidence>
<feature type="transmembrane region" description="Helical" evidence="6">
    <location>
        <begin position="138"/>
        <end position="166"/>
    </location>
</feature>
<feature type="transmembrane region" description="Helical" evidence="6">
    <location>
        <begin position="350"/>
        <end position="370"/>
    </location>
</feature>
<feature type="transmembrane region" description="Helical" evidence="6">
    <location>
        <begin position="312"/>
        <end position="329"/>
    </location>
</feature>
<dbReference type="GeneID" id="68617464"/>
<dbReference type="Pfam" id="PF03600">
    <property type="entry name" value="CitMHS"/>
    <property type="match status" value="1"/>
</dbReference>
<feature type="transmembrane region" description="Helical" evidence="6">
    <location>
        <begin position="54"/>
        <end position="79"/>
    </location>
</feature>
<evidence type="ECO:0000313" key="8">
    <source>
        <dbReference type="EMBL" id="GAA5063855.1"/>
    </source>
</evidence>
<feature type="transmembrane region" description="Helical" evidence="6">
    <location>
        <begin position="470"/>
        <end position="491"/>
    </location>
</feature>
<keyword evidence="9" id="KW-1185">Reference proteome</keyword>
<accession>A0AAV3UQL5</accession>
<evidence type="ECO:0000256" key="3">
    <source>
        <dbReference type="ARBA" id="ARBA00022692"/>
    </source>
</evidence>
<dbReference type="AlphaFoldDB" id="A0AAV3UQL5"/>
<dbReference type="PANTHER" id="PTHR10283">
    <property type="entry name" value="SOLUTE CARRIER FAMILY 13 MEMBER"/>
    <property type="match status" value="1"/>
</dbReference>
<reference evidence="8 9" key="1">
    <citation type="journal article" date="2019" name="Int. J. Syst. Evol. Microbiol.">
        <title>The Global Catalogue of Microorganisms (GCM) 10K type strain sequencing project: providing services to taxonomists for standard genome sequencing and annotation.</title>
        <authorList>
            <consortium name="The Broad Institute Genomics Platform"/>
            <consortium name="The Broad Institute Genome Sequencing Center for Infectious Disease"/>
            <person name="Wu L."/>
            <person name="Ma J."/>
        </authorList>
    </citation>
    <scope>NUCLEOTIDE SEQUENCE [LARGE SCALE GENOMIC DNA]</scope>
    <source>
        <strain evidence="8 9">JCM 17504</strain>
    </source>
</reference>
<proteinExistence type="predicted"/>
<evidence type="ECO:0000259" key="7">
    <source>
        <dbReference type="Pfam" id="PF03600"/>
    </source>
</evidence>
<feature type="transmembrane region" description="Helical" evidence="6">
    <location>
        <begin position="22"/>
        <end position="42"/>
    </location>
</feature>
<sequence length="497" mass="53440">MANTTSYTGYFDRFRGRDDPKGGIGILLLGPALFVGSLLTPFSISWKIQGAIGLLAWIVIWMVSGIVRLEIVFLLPVVIVSVVPLAPWQEVVSVYWDPLVLFIFGAVGIATGWKYWGFTRRVALRSLYKLGYGPKSQILVWFGLAAVFSAVIPDTVTAAMFIPIAVTILHYQGYKTADEIRASTFPSLVLLAIGWGAAVGGSATPLGGGMDILTIELLSDHVGYSVPFTSWIYHLLPFTVLNFLLVGTYLYYIFDIDATEVPTSKSFYQAELTKLDSIKQEEIIVVGAWLFAFGLVLLEPLYGSIIENSVPWFDPLLAFPIICAVLFVVPAKSGSASTILNTDVITDFPLPVLFIWPGAIALAKILTLSGAVDALGAAVDQYLTLSLLGFLLLAIIVTTITNITTNTAAAAALIPVIISIAAKADLPVATFVYAAAAMLNISYALPSANGCLALTTGFGADTNKMVKHGTILCVLTVILITVYSYFASQFIPGWNLP</sequence>
<dbReference type="Proteomes" id="UP001501729">
    <property type="component" value="Unassembled WGS sequence"/>
</dbReference>
<feature type="transmembrane region" description="Helical" evidence="6">
    <location>
        <begin position="430"/>
        <end position="458"/>
    </location>
</feature>